<protein>
    <submittedName>
        <fullName evidence="3">Uncharacterized protein</fullName>
    </submittedName>
</protein>
<feature type="transmembrane region" description="Helical" evidence="2">
    <location>
        <begin position="12"/>
        <end position="35"/>
    </location>
</feature>
<feature type="region of interest" description="Disordered" evidence="1">
    <location>
        <begin position="39"/>
        <end position="61"/>
    </location>
</feature>
<dbReference type="RefSeq" id="WP_354025816.1">
    <property type="nucleotide sequence ID" value="NZ_JBEPSJ010000004.1"/>
</dbReference>
<gene>
    <name evidence="3" type="ORF">ABIE21_003176</name>
</gene>
<keyword evidence="2" id="KW-0472">Membrane</keyword>
<sequence>MSAAPQKSRLRSRWAIGALIVVVVAAVVVIAVRVYSSDSGPGATGGADPTAPQSPAPVESGAAAVTGCLGGEQRDAAMVRAAQDSADQSEMGAVEVAAAFVRWINQYPYPADAEQVQQSALSAEAPTRDLVAFFDTEPDLSGGLVPQEEPYWLSTVSGVYFVESAAPEAVTASIGTALVRDGELSPSLKGSITVTVSWEDGRWTFVRSEGTRTTEDLFAIGTPFSGGC</sequence>
<keyword evidence="4" id="KW-1185">Reference proteome</keyword>
<evidence type="ECO:0000313" key="4">
    <source>
        <dbReference type="Proteomes" id="UP001549257"/>
    </source>
</evidence>
<evidence type="ECO:0000256" key="1">
    <source>
        <dbReference type="SAM" id="MobiDB-lite"/>
    </source>
</evidence>
<keyword evidence="2" id="KW-1133">Transmembrane helix</keyword>
<proteinExistence type="predicted"/>
<name>A0ABV2QSV1_9MICO</name>
<feature type="compositionally biased region" description="Low complexity" evidence="1">
    <location>
        <begin position="39"/>
        <end position="51"/>
    </location>
</feature>
<evidence type="ECO:0000313" key="3">
    <source>
        <dbReference type="EMBL" id="MET4583650.1"/>
    </source>
</evidence>
<keyword evidence="2" id="KW-0812">Transmembrane</keyword>
<comment type="caution">
    <text evidence="3">The sequence shown here is derived from an EMBL/GenBank/DDBJ whole genome shotgun (WGS) entry which is preliminary data.</text>
</comment>
<dbReference type="Proteomes" id="UP001549257">
    <property type="component" value="Unassembled WGS sequence"/>
</dbReference>
<reference evidence="3 4" key="1">
    <citation type="submission" date="2024-06" db="EMBL/GenBank/DDBJ databases">
        <title>Sorghum-associated microbial communities from plants grown in Nebraska, USA.</title>
        <authorList>
            <person name="Schachtman D."/>
        </authorList>
    </citation>
    <scope>NUCLEOTIDE SEQUENCE [LARGE SCALE GENOMIC DNA]</scope>
    <source>
        <strain evidence="3 4">2857</strain>
    </source>
</reference>
<dbReference type="EMBL" id="JBEPSJ010000004">
    <property type="protein sequence ID" value="MET4583650.1"/>
    <property type="molecule type" value="Genomic_DNA"/>
</dbReference>
<organism evidence="3 4">
    <name type="scientific">Conyzicola nivalis</name>
    <dbReference type="NCBI Taxonomy" id="1477021"/>
    <lineage>
        <taxon>Bacteria</taxon>
        <taxon>Bacillati</taxon>
        <taxon>Actinomycetota</taxon>
        <taxon>Actinomycetes</taxon>
        <taxon>Micrococcales</taxon>
        <taxon>Microbacteriaceae</taxon>
        <taxon>Conyzicola</taxon>
    </lineage>
</organism>
<accession>A0ABV2QSV1</accession>
<evidence type="ECO:0000256" key="2">
    <source>
        <dbReference type="SAM" id="Phobius"/>
    </source>
</evidence>